<gene>
    <name evidence="1" type="ORF">SAMN02927914_01903</name>
</gene>
<evidence type="ECO:0000313" key="2">
    <source>
        <dbReference type="Proteomes" id="UP000198588"/>
    </source>
</evidence>
<dbReference type="Gene3D" id="3.40.190.10">
    <property type="entry name" value="Periplasmic binding protein-like II"/>
    <property type="match status" value="1"/>
</dbReference>
<dbReference type="SUPFAM" id="SSF53850">
    <property type="entry name" value="Periplasmic binding protein-like II"/>
    <property type="match status" value="1"/>
</dbReference>
<name>A0A1G5X5F0_9HYPH</name>
<dbReference type="AlphaFoldDB" id="A0A1G5X5F0"/>
<sequence>MCCQRWFSVFRGDGRCGRKPPRPSRIEQGDRPDLFLPANFAHLARLAELGLSGSPVVFARNTMAAAVRRAANVTTGTFVDQLLDPAIRIGTSTPLKPR</sequence>
<accession>A0A1G5X5F0</accession>
<dbReference type="STRING" id="1165689.SAMN02927914_01903"/>
<evidence type="ECO:0000313" key="1">
    <source>
        <dbReference type="EMBL" id="SDA64825.1"/>
    </source>
</evidence>
<dbReference type="EMBL" id="FMXM01000005">
    <property type="protein sequence ID" value="SDA64825.1"/>
    <property type="molecule type" value="Genomic_DNA"/>
</dbReference>
<organism evidence="1 2">
    <name type="scientific">Mesorhizobium qingshengii</name>
    <dbReference type="NCBI Taxonomy" id="1165689"/>
    <lineage>
        <taxon>Bacteria</taxon>
        <taxon>Pseudomonadati</taxon>
        <taxon>Pseudomonadota</taxon>
        <taxon>Alphaproteobacteria</taxon>
        <taxon>Hyphomicrobiales</taxon>
        <taxon>Phyllobacteriaceae</taxon>
        <taxon>Mesorhizobium</taxon>
    </lineage>
</organism>
<protein>
    <submittedName>
        <fullName evidence="1">Extracellular solute-binding protein</fullName>
    </submittedName>
</protein>
<dbReference type="RefSeq" id="WP_280142524.1">
    <property type="nucleotide sequence ID" value="NZ_FMXM01000005.1"/>
</dbReference>
<dbReference type="Pfam" id="PF13531">
    <property type="entry name" value="SBP_bac_11"/>
    <property type="match status" value="1"/>
</dbReference>
<proteinExistence type="predicted"/>
<reference evidence="1 2" key="1">
    <citation type="submission" date="2016-10" db="EMBL/GenBank/DDBJ databases">
        <authorList>
            <person name="de Groot N.N."/>
        </authorList>
    </citation>
    <scope>NUCLEOTIDE SEQUENCE [LARGE SCALE GENOMIC DNA]</scope>
    <source>
        <strain evidence="1 2">CGMCC 1.12097</strain>
    </source>
</reference>
<dbReference type="Proteomes" id="UP000198588">
    <property type="component" value="Unassembled WGS sequence"/>
</dbReference>